<reference evidence="2" key="2">
    <citation type="submission" date="2015-01" db="EMBL/GenBank/DDBJ databases">
        <title>Evolutionary Origins and Diversification of the Mycorrhizal Mutualists.</title>
        <authorList>
            <consortium name="DOE Joint Genome Institute"/>
            <consortium name="Mycorrhizal Genomics Consortium"/>
            <person name="Kohler A."/>
            <person name="Kuo A."/>
            <person name="Nagy L.G."/>
            <person name="Floudas D."/>
            <person name="Copeland A."/>
            <person name="Barry K.W."/>
            <person name="Cichocki N."/>
            <person name="Veneault-Fourrey C."/>
            <person name="LaButti K."/>
            <person name="Lindquist E.A."/>
            <person name="Lipzen A."/>
            <person name="Lundell T."/>
            <person name="Morin E."/>
            <person name="Murat C."/>
            <person name="Riley R."/>
            <person name="Ohm R."/>
            <person name="Sun H."/>
            <person name="Tunlid A."/>
            <person name="Henrissat B."/>
            <person name="Grigoriev I.V."/>
            <person name="Hibbett D.S."/>
            <person name="Martin F."/>
        </authorList>
    </citation>
    <scope>NUCLEOTIDE SEQUENCE [LARGE SCALE GENOMIC DNA]</scope>
    <source>
        <strain evidence="2">Zn</strain>
    </source>
</reference>
<dbReference type="InParanoid" id="A0A0C3HD04"/>
<accession>A0A0C3HD04</accession>
<dbReference type="HOGENOM" id="CLU_1949445_0_0_1"/>
<name>A0A0C3HD04_OIDMZ</name>
<organism evidence="1 2">
    <name type="scientific">Oidiodendron maius (strain Zn)</name>
    <dbReference type="NCBI Taxonomy" id="913774"/>
    <lineage>
        <taxon>Eukaryota</taxon>
        <taxon>Fungi</taxon>
        <taxon>Dikarya</taxon>
        <taxon>Ascomycota</taxon>
        <taxon>Pezizomycotina</taxon>
        <taxon>Leotiomycetes</taxon>
        <taxon>Leotiomycetes incertae sedis</taxon>
        <taxon>Myxotrichaceae</taxon>
        <taxon>Oidiodendron</taxon>
    </lineage>
</organism>
<keyword evidence="2" id="KW-1185">Reference proteome</keyword>
<evidence type="ECO:0000313" key="2">
    <source>
        <dbReference type="Proteomes" id="UP000054321"/>
    </source>
</evidence>
<reference evidence="1 2" key="1">
    <citation type="submission" date="2014-04" db="EMBL/GenBank/DDBJ databases">
        <authorList>
            <consortium name="DOE Joint Genome Institute"/>
            <person name="Kuo A."/>
            <person name="Martino E."/>
            <person name="Perotto S."/>
            <person name="Kohler A."/>
            <person name="Nagy L.G."/>
            <person name="Floudas D."/>
            <person name="Copeland A."/>
            <person name="Barry K.W."/>
            <person name="Cichocki N."/>
            <person name="Veneault-Fourrey C."/>
            <person name="LaButti K."/>
            <person name="Lindquist E.A."/>
            <person name="Lipzen A."/>
            <person name="Lundell T."/>
            <person name="Morin E."/>
            <person name="Murat C."/>
            <person name="Sun H."/>
            <person name="Tunlid A."/>
            <person name="Henrissat B."/>
            <person name="Grigoriev I.V."/>
            <person name="Hibbett D.S."/>
            <person name="Martin F."/>
            <person name="Nordberg H.P."/>
            <person name="Cantor M.N."/>
            <person name="Hua S.X."/>
        </authorList>
    </citation>
    <scope>NUCLEOTIDE SEQUENCE [LARGE SCALE GENOMIC DNA]</scope>
    <source>
        <strain evidence="1 2">Zn</strain>
    </source>
</reference>
<sequence>MISQIEDLSNALEGLHISDPRPKKSVHWAPDVVDNDGKSRLLKEIRGLKRIEYHHRREYNNLRHLWDETKCGFIPEEYKRSSFTTSADILADIIARLNDLISKKAACDDHINMRVLGLEWITSSVSLQP</sequence>
<dbReference type="EMBL" id="KN832877">
    <property type="protein sequence ID" value="KIN00197.1"/>
    <property type="molecule type" value="Genomic_DNA"/>
</dbReference>
<evidence type="ECO:0000313" key="1">
    <source>
        <dbReference type="EMBL" id="KIN00197.1"/>
    </source>
</evidence>
<protein>
    <submittedName>
        <fullName evidence="1">Uncharacterized protein</fullName>
    </submittedName>
</protein>
<gene>
    <name evidence="1" type="ORF">OIDMADRAFT_54796</name>
</gene>
<dbReference type="Proteomes" id="UP000054321">
    <property type="component" value="Unassembled WGS sequence"/>
</dbReference>
<dbReference type="AlphaFoldDB" id="A0A0C3HD04"/>
<proteinExistence type="predicted"/>